<dbReference type="EMBL" id="CP001804">
    <property type="protein sequence ID" value="ACY15323.1"/>
    <property type="molecule type" value="Genomic_DNA"/>
</dbReference>
<accession>D0LNE6</accession>
<dbReference type="RefSeq" id="WP_012827931.1">
    <property type="nucleotide sequence ID" value="NC_013440.1"/>
</dbReference>
<gene>
    <name evidence="1" type="ordered locus">Hoch_2796</name>
</gene>
<dbReference type="OrthoDB" id="288247at2"/>
<reference evidence="1 2" key="1">
    <citation type="journal article" date="2010" name="Stand. Genomic Sci.">
        <title>Complete genome sequence of Haliangium ochraceum type strain (SMP-2).</title>
        <authorList>
            <consortium name="US DOE Joint Genome Institute (JGI-PGF)"/>
            <person name="Ivanova N."/>
            <person name="Daum C."/>
            <person name="Lang E."/>
            <person name="Abt B."/>
            <person name="Kopitz M."/>
            <person name="Saunders E."/>
            <person name="Lapidus A."/>
            <person name="Lucas S."/>
            <person name="Glavina Del Rio T."/>
            <person name="Nolan M."/>
            <person name="Tice H."/>
            <person name="Copeland A."/>
            <person name="Cheng J.F."/>
            <person name="Chen F."/>
            <person name="Bruce D."/>
            <person name="Goodwin L."/>
            <person name="Pitluck S."/>
            <person name="Mavromatis K."/>
            <person name="Pati A."/>
            <person name="Mikhailova N."/>
            <person name="Chen A."/>
            <person name="Palaniappan K."/>
            <person name="Land M."/>
            <person name="Hauser L."/>
            <person name="Chang Y.J."/>
            <person name="Jeffries C.D."/>
            <person name="Detter J.C."/>
            <person name="Brettin T."/>
            <person name="Rohde M."/>
            <person name="Goker M."/>
            <person name="Bristow J."/>
            <person name="Markowitz V."/>
            <person name="Eisen J.A."/>
            <person name="Hugenholtz P."/>
            <person name="Kyrpides N.C."/>
            <person name="Klenk H.P."/>
        </authorList>
    </citation>
    <scope>NUCLEOTIDE SEQUENCE [LARGE SCALE GENOMIC DNA]</scope>
    <source>
        <strain evidence="2">DSM 14365 / CIP 107738 / JCM 11303 / AJ 13395 / SMP-2</strain>
    </source>
</reference>
<dbReference type="Proteomes" id="UP000001880">
    <property type="component" value="Chromosome"/>
</dbReference>
<proteinExistence type="predicted"/>
<dbReference type="HOGENOM" id="CLU_158539_0_0_7"/>
<dbReference type="SUPFAM" id="SSF109709">
    <property type="entry name" value="KorB DNA-binding domain-like"/>
    <property type="match status" value="1"/>
</dbReference>
<dbReference type="AlphaFoldDB" id="D0LNE6"/>
<protein>
    <submittedName>
        <fullName evidence="1">Uncharacterized protein</fullName>
    </submittedName>
</protein>
<name>D0LNE6_HALO1</name>
<evidence type="ECO:0000313" key="1">
    <source>
        <dbReference type="EMBL" id="ACY15323.1"/>
    </source>
</evidence>
<dbReference type="STRING" id="502025.Hoch_2796"/>
<keyword evidence="2" id="KW-1185">Reference proteome</keyword>
<sequence>MSDAPIQVTYRVHAVRRQQAIVLEAGPLADSPGRVPRVARLLALAHHFERLLAAGTVATQAELAALAGISQPRVTQILNLALLAPDIQEELLFWPGDDRGPDTITERTLRYVLRTPVWAEQRARWAEVKDG</sequence>
<dbReference type="eggNOG" id="ENOG5032WT5">
    <property type="taxonomic scope" value="Bacteria"/>
</dbReference>
<organism evidence="1 2">
    <name type="scientific">Haliangium ochraceum (strain DSM 14365 / JCM 11303 / SMP-2)</name>
    <dbReference type="NCBI Taxonomy" id="502025"/>
    <lineage>
        <taxon>Bacteria</taxon>
        <taxon>Pseudomonadati</taxon>
        <taxon>Myxococcota</taxon>
        <taxon>Polyangia</taxon>
        <taxon>Haliangiales</taxon>
        <taxon>Kofleriaceae</taxon>
        <taxon>Haliangium</taxon>
    </lineage>
</organism>
<evidence type="ECO:0000313" key="2">
    <source>
        <dbReference type="Proteomes" id="UP000001880"/>
    </source>
</evidence>
<dbReference type="Gene3D" id="1.10.10.2830">
    <property type="match status" value="1"/>
</dbReference>
<dbReference type="KEGG" id="hoh:Hoch_2796"/>